<proteinExistence type="predicted"/>
<evidence type="ECO:0000256" key="1">
    <source>
        <dbReference type="SAM" id="MobiDB-lite"/>
    </source>
</evidence>
<dbReference type="Proteomes" id="UP000694915">
    <property type="component" value="Unplaced"/>
</dbReference>
<dbReference type="RefSeq" id="XP_026633211.1">
    <property type="nucleotide sequence ID" value="XM_026777410.1"/>
</dbReference>
<dbReference type="GeneID" id="101984269"/>
<accession>A0ABM1TTZ9</accession>
<keyword evidence="2" id="KW-1185">Reference proteome</keyword>
<feature type="compositionally biased region" description="Basic and acidic residues" evidence="1">
    <location>
        <begin position="60"/>
        <end position="81"/>
    </location>
</feature>
<feature type="region of interest" description="Disordered" evidence="1">
    <location>
        <begin position="60"/>
        <end position="97"/>
    </location>
</feature>
<reference evidence="3" key="1">
    <citation type="submission" date="2025-08" db="UniProtKB">
        <authorList>
            <consortium name="RefSeq"/>
        </authorList>
    </citation>
    <scope>IDENTIFICATION</scope>
</reference>
<evidence type="ECO:0000313" key="2">
    <source>
        <dbReference type="Proteomes" id="UP000694915"/>
    </source>
</evidence>
<feature type="region of interest" description="Disordered" evidence="1">
    <location>
        <begin position="15"/>
        <end position="44"/>
    </location>
</feature>
<organism evidence="2 3">
    <name type="scientific">Microtus ochrogaster</name>
    <name type="common">Prairie vole</name>
    <dbReference type="NCBI Taxonomy" id="79684"/>
    <lineage>
        <taxon>Eukaryota</taxon>
        <taxon>Metazoa</taxon>
        <taxon>Chordata</taxon>
        <taxon>Craniata</taxon>
        <taxon>Vertebrata</taxon>
        <taxon>Euteleostomi</taxon>
        <taxon>Mammalia</taxon>
        <taxon>Eutheria</taxon>
        <taxon>Euarchontoglires</taxon>
        <taxon>Glires</taxon>
        <taxon>Rodentia</taxon>
        <taxon>Myomorpha</taxon>
        <taxon>Muroidea</taxon>
        <taxon>Cricetidae</taxon>
        <taxon>Arvicolinae</taxon>
        <taxon>Microtus</taxon>
    </lineage>
</organism>
<sequence>MKVHHPLLASSWAHTECPSQLASRQAKAGPTIHGDMEKESSGYNEAREKLGLSFSIDAILRRPSERRNTPRRQSMGEEDSRQTATPGSKPERPPQDQSQAFLTGFCADTYCSAHSGASHGLLPTLSDSAHFSLVPCPDHPCPMAPMGSSALAWLSYPTALCSYPHPATSIPQVEQHLCHFNIGTGCSFPKQATLLSQ</sequence>
<protein>
    <submittedName>
        <fullName evidence="3">Uncharacterized protein LOC101984269</fullName>
    </submittedName>
</protein>
<name>A0ABM1TTZ9_MICOH</name>
<feature type="compositionally biased region" description="Basic and acidic residues" evidence="1">
    <location>
        <begin position="34"/>
        <end position="44"/>
    </location>
</feature>
<gene>
    <name evidence="3" type="primary">LOC101984269</name>
</gene>
<evidence type="ECO:0000313" key="3">
    <source>
        <dbReference type="RefSeq" id="XP_026633211.1"/>
    </source>
</evidence>